<accession>A0A1F6MFX9</accession>
<dbReference type="Proteomes" id="UP000177953">
    <property type="component" value="Unassembled WGS sequence"/>
</dbReference>
<feature type="compositionally biased region" description="Low complexity" evidence="1">
    <location>
        <begin position="152"/>
        <end position="172"/>
    </location>
</feature>
<reference evidence="3 4" key="1">
    <citation type="journal article" date="2016" name="Nat. Commun.">
        <title>Thousands of microbial genomes shed light on interconnected biogeochemical processes in an aquifer system.</title>
        <authorList>
            <person name="Anantharaman K."/>
            <person name="Brown C.T."/>
            <person name="Hug L.A."/>
            <person name="Sharon I."/>
            <person name="Castelle C.J."/>
            <person name="Probst A.J."/>
            <person name="Thomas B.C."/>
            <person name="Singh A."/>
            <person name="Wilkins M.J."/>
            <person name="Karaoz U."/>
            <person name="Brodie E.L."/>
            <person name="Williams K.H."/>
            <person name="Hubbard S.S."/>
            <person name="Banfield J.F."/>
        </authorList>
    </citation>
    <scope>NUCLEOTIDE SEQUENCE [LARGE SCALE GENOMIC DNA]</scope>
</reference>
<evidence type="ECO:0000256" key="2">
    <source>
        <dbReference type="SAM" id="SignalP"/>
    </source>
</evidence>
<feature type="region of interest" description="Disordered" evidence="1">
    <location>
        <begin position="128"/>
        <end position="172"/>
    </location>
</feature>
<evidence type="ECO:0000313" key="3">
    <source>
        <dbReference type="EMBL" id="OGH70529.1"/>
    </source>
</evidence>
<feature type="signal peptide" evidence="2">
    <location>
        <begin position="1"/>
        <end position="25"/>
    </location>
</feature>
<feature type="compositionally biased region" description="Gly residues" evidence="1">
    <location>
        <begin position="128"/>
        <end position="151"/>
    </location>
</feature>
<sequence length="417" mass="43714">MMQKLKRLAIIVALLLPLTPLATQAAYNDVTTEGDGNIVLPGNGLTYKLQTSLAVESFTVGTNSIDFVMGNGSLLELTSANRSSLAVTNAGSCSVETTCASNQSYAYVSCTGTQTVTITPGVENTCGSGSGSSGGSGASGGGGGGGGGGGTTPATPATPATPTVSPATPAIPATPAKKITEELTGGITFSNLPTEALMPGDRLKFNYEYKHVGATANVKIVRQLLNSSGKAVKTSTAVKKLANGQSFKGAPKETVSKAWAPGEYTMRVQAFNVKGNKKLAEESFSLTIEKLKQKMFVKGDISDSSSALNIDAAGVAKIKSGVRLPTSFRLPYTYTNETDKKQTIRMMREIVDSFGKVRSSSVGRWVMVPGEKDKSNPLQTIPSSLSSGEYQLRIRALDFTTKEVLVENSFNFTIELQ</sequence>
<comment type="caution">
    <text evidence="3">The sequence shown here is derived from an EMBL/GenBank/DDBJ whole genome shotgun (WGS) entry which is preliminary data.</text>
</comment>
<keyword evidence="2" id="KW-0732">Signal</keyword>
<gene>
    <name evidence="3" type="ORF">A2754_02085</name>
</gene>
<protein>
    <submittedName>
        <fullName evidence="3">Uncharacterized protein</fullName>
    </submittedName>
</protein>
<evidence type="ECO:0000313" key="4">
    <source>
        <dbReference type="Proteomes" id="UP000177953"/>
    </source>
</evidence>
<dbReference type="EMBL" id="MFPU01000006">
    <property type="protein sequence ID" value="OGH70529.1"/>
    <property type="molecule type" value="Genomic_DNA"/>
</dbReference>
<evidence type="ECO:0000256" key="1">
    <source>
        <dbReference type="SAM" id="MobiDB-lite"/>
    </source>
</evidence>
<name>A0A1F6MFX9_9BACT</name>
<feature type="chain" id="PRO_5009525642" evidence="2">
    <location>
        <begin position="26"/>
        <end position="417"/>
    </location>
</feature>
<organism evidence="3 4">
    <name type="scientific">Candidatus Magasanikbacteria bacterium RIFCSPHIGHO2_01_FULL_47_8</name>
    <dbReference type="NCBI Taxonomy" id="1798673"/>
    <lineage>
        <taxon>Bacteria</taxon>
        <taxon>Candidatus Magasanikiibacteriota</taxon>
    </lineage>
</organism>
<proteinExistence type="predicted"/>
<dbReference type="AlphaFoldDB" id="A0A1F6MFX9"/>